<organism evidence="2 3">
    <name type="scientific">Mycobacterium angelicum</name>
    <dbReference type="NCBI Taxonomy" id="470074"/>
    <lineage>
        <taxon>Bacteria</taxon>
        <taxon>Bacillati</taxon>
        <taxon>Actinomycetota</taxon>
        <taxon>Actinomycetes</taxon>
        <taxon>Mycobacteriales</taxon>
        <taxon>Mycobacteriaceae</taxon>
        <taxon>Mycobacterium</taxon>
    </lineage>
</organism>
<evidence type="ECO:0000313" key="2">
    <source>
        <dbReference type="EMBL" id="ORA24841.1"/>
    </source>
</evidence>
<dbReference type="InterPro" id="IPR011008">
    <property type="entry name" value="Dimeric_a/b-barrel"/>
</dbReference>
<dbReference type="PROSITE" id="PS51725">
    <property type="entry name" value="ABM"/>
    <property type="match status" value="1"/>
</dbReference>
<dbReference type="PANTHER" id="PTHR33336">
    <property type="entry name" value="QUINOL MONOOXYGENASE YGIN-RELATED"/>
    <property type="match status" value="1"/>
</dbReference>
<keyword evidence="2" id="KW-0560">Oxidoreductase</keyword>
<dbReference type="OrthoDB" id="5244470at2"/>
<keyword evidence="3" id="KW-1185">Reference proteome</keyword>
<dbReference type="Proteomes" id="UP000192284">
    <property type="component" value="Unassembled WGS sequence"/>
</dbReference>
<comment type="caution">
    <text evidence="2">The sequence shown here is derived from an EMBL/GenBank/DDBJ whole genome shotgun (WGS) entry which is preliminary data.</text>
</comment>
<evidence type="ECO:0000313" key="3">
    <source>
        <dbReference type="Proteomes" id="UP000192284"/>
    </source>
</evidence>
<evidence type="ECO:0000259" key="1">
    <source>
        <dbReference type="PROSITE" id="PS51725"/>
    </source>
</evidence>
<sequence length="100" mass="11245">MSRPIAVIARFAPRPGSRDALRALLKTMVTPTRSEDGCRTYDLYEIADDGGFVLFERYASRRALEAHRASAHYVDYRARVTELLTGPIEVEVLDIVDEAC</sequence>
<dbReference type="PANTHER" id="PTHR33336:SF3">
    <property type="entry name" value="ABM DOMAIN-CONTAINING PROTEIN"/>
    <property type="match status" value="1"/>
</dbReference>
<dbReference type="Pfam" id="PF03992">
    <property type="entry name" value="ABM"/>
    <property type="match status" value="1"/>
</dbReference>
<feature type="domain" description="ABM" evidence="1">
    <location>
        <begin position="5"/>
        <end position="92"/>
    </location>
</feature>
<dbReference type="Gene3D" id="3.30.70.100">
    <property type="match status" value="1"/>
</dbReference>
<accession>A0A1X0A429</accession>
<proteinExistence type="predicted"/>
<reference evidence="2 3" key="1">
    <citation type="submission" date="2017-02" db="EMBL/GenBank/DDBJ databases">
        <title>The new phylogeny of genus Mycobacterium.</title>
        <authorList>
            <person name="Tortoli E."/>
            <person name="Trovato A."/>
            <person name="Cirillo D.M."/>
        </authorList>
    </citation>
    <scope>NUCLEOTIDE SEQUENCE [LARGE SCALE GENOMIC DNA]</scope>
    <source>
        <strain evidence="2 3">DSM 45057</strain>
    </source>
</reference>
<dbReference type="SUPFAM" id="SSF54909">
    <property type="entry name" value="Dimeric alpha+beta barrel"/>
    <property type="match status" value="1"/>
</dbReference>
<name>A0A1X0A429_MYCAN</name>
<protein>
    <submittedName>
        <fullName evidence="2">Antibiotic biosynthesis monooxygenase</fullName>
    </submittedName>
</protein>
<keyword evidence="2" id="KW-0503">Monooxygenase</keyword>
<dbReference type="RefSeq" id="WP_083111906.1">
    <property type="nucleotide sequence ID" value="NZ_JACKTS010000034.1"/>
</dbReference>
<dbReference type="InterPro" id="IPR007138">
    <property type="entry name" value="ABM_dom"/>
</dbReference>
<dbReference type="EMBL" id="MVHE01000004">
    <property type="protein sequence ID" value="ORA24841.1"/>
    <property type="molecule type" value="Genomic_DNA"/>
</dbReference>
<dbReference type="AlphaFoldDB" id="A0A1X0A429"/>
<gene>
    <name evidence="2" type="ORF">BST12_03985</name>
</gene>
<dbReference type="InterPro" id="IPR050744">
    <property type="entry name" value="AI-2_Isomerase_LsrG"/>
</dbReference>
<dbReference type="GO" id="GO:0004497">
    <property type="term" value="F:monooxygenase activity"/>
    <property type="evidence" value="ECO:0007669"/>
    <property type="project" value="UniProtKB-KW"/>
</dbReference>